<reference evidence="8" key="2">
    <citation type="submission" date="2025-08" db="UniProtKB">
        <authorList>
            <consortium name="RefSeq"/>
        </authorList>
    </citation>
    <scope>IDENTIFICATION</scope>
    <source>
        <tissue evidence="8">Leaf</tissue>
    </source>
</reference>
<dbReference type="Gene3D" id="2.130.10.10">
    <property type="entry name" value="YVTN repeat-like/Quinoprotein amine dehydrogenase"/>
    <property type="match status" value="2"/>
</dbReference>
<feature type="region of interest" description="Disordered" evidence="3">
    <location>
        <begin position="1"/>
        <end position="27"/>
    </location>
</feature>
<dbReference type="OrthoDB" id="20774at2759"/>
<sequence>MVTKPEKPTLARNNARNIKKEGGGNVTERAPLDRLQVEVPTCISVVPVSELYDFVNRTYRRSTRSRDREREGTWRPSTRGPRRGGATHYLVKCVLRGSAVLHAVRGRFRSPSSVDVVFGKETSLELVVVGDDGVVQSICDQSVFGIIKDLAVLQWNDRFYASMPKEQGKDLLIVLSDSGKLSFLNFCSEMHRFFAIAHIELSKPGNSRHQLGRLLAVDPEGRFIAVSAYEDHFALFSVVLKSGSSIIDEKIFYPSEIEDTSSVSSTSSYVARGTIWSMCFIPSGVNHPIKENNNPILAVIMHRKGSFVNDLILFGCDTRTRIIHVISRYVESGPLALSISSVPHLFGLALLFRVGDILLMDLRDPENICCIHRIVLNSPIVIEDYKSVDDSCRGLDIDDEGIFTAAACALLELRASDDMLKDDDPMNIDIGNGKETSNYSKLVCSWSWEPDNSANPKLIFCLDTGELFLMDIYLNIAEVMVTISDCLYMGLPFMALLWAKGDLIAGLVEMGDGMVLKMEDSKLLYKSSIENIAPILDLAVADYYDEKQDQMFACCGMSPEGSLRIIRSGIGVEKLLRTSSVYHGVTGTWALKMKETDTYHSFLVLSFVEETRVLSVGVNFRDVTDAVGFQPNVCTLACGLVSDGLLVQIHNKGVRLCLPTTNGHPEGVPLSVPICNSWSPDKITISVGAVGHNLVIVTTSNPFFLFILSIRPLLAYHYELYVIREVKLYHEVSCISIPRGSINSDTLMTEFRSKDKDNKIVVIGTHKPSVEVLLLEPNEAFRVLASGLISINNGLGCPITGCIPEDVRFVSVDKLYVLAGLRNGMLLRFEWPACCQLKPNRENLNTASSPSGSMTSYSFLDLEEKTEKCIPVILQLIAIRRIGITPVSLVPLHDLNNADIIVLSDRPWLLHSARHSLAYTSISFQAATHVTPVSSIDFPKGILFVAENSLHLVEMVHGKRLNVQKFSIGGTPRKVLYHSESRTLLVMRTGLNGTSYSSDICRVDPLSGSLLSKFRFEPGETAKCMEIMRVGNEHLLIVGTMQSSGRAIMPSGEAESTKGRLVVLSLEGAQTYAESSSPIGSSNLSSGYQIDSPSRENVGYATEQLSSSSLCSSPEDTYCDRSQLGEMTAGHWRLVSQSTLSGAVLSVCSYCDRYLLASAGNMLIMYGFSNENHRPKKLAFTRTRFTITCLKTHLTRIAVGDCRDGILFYSYYEDSRKLEQVYSDPAQRLVADCALMNCDTAVVSDRRGTISVLSCPNNNLEVNESPERNLMVNCSFYMGETVMTMRKASFSYKLPVDDVINDFNSSEIVVGSAYNSVVASSLLGGVFILIPVTSEEHQLLEAVQTRLAIHPLTSPVLGNNHKEFRGRGLPERTSTILDGDMLVQFLELTSRQQEDVLALTGVPSSIASTLDLQHPPVSVNQVVRVLERVHYALN</sequence>
<name>A0A6P5FSE5_ANACO</name>
<keyword evidence="7" id="KW-1185">Reference proteome</keyword>
<evidence type="ECO:0000313" key="8">
    <source>
        <dbReference type="RefSeq" id="XP_020095990.1"/>
    </source>
</evidence>
<protein>
    <submittedName>
        <fullName evidence="8">DNA damage-binding protein 1</fullName>
    </submittedName>
</protein>
<keyword evidence="2" id="KW-0539">Nucleus</keyword>
<dbReference type="InterPro" id="IPR015943">
    <property type="entry name" value="WD40/YVTN_repeat-like_dom_sf"/>
</dbReference>
<evidence type="ECO:0000256" key="2">
    <source>
        <dbReference type="ARBA" id="ARBA00023242"/>
    </source>
</evidence>
<dbReference type="GO" id="GO:0003676">
    <property type="term" value="F:nucleic acid binding"/>
    <property type="evidence" value="ECO:0007669"/>
    <property type="project" value="InterPro"/>
</dbReference>
<evidence type="ECO:0000256" key="1">
    <source>
        <dbReference type="ARBA" id="ARBA00004123"/>
    </source>
</evidence>
<feature type="domain" description="RSE1/DDB1/CPSF1 C-terminal" evidence="4">
    <location>
        <begin position="1133"/>
        <end position="1386"/>
    </location>
</feature>
<evidence type="ECO:0000259" key="6">
    <source>
        <dbReference type="Pfam" id="PF23726"/>
    </source>
</evidence>
<dbReference type="Proteomes" id="UP000515123">
    <property type="component" value="Linkage group 9"/>
</dbReference>
<feature type="region of interest" description="Disordered" evidence="3">
    <location>
        <begin position="62"/>
        <end position="83"/>
    </location>
</feature>
<accession>A0A6P5FSE5</accession>
<evidence type="ECO:0000256" key="3">
    <source>
        <dbReference type="SAM" id="MobiDB-lite"/>
    </source>
</evidence>
<dbReference type="Pfam" id="PF03178">
    <property type="entry name" value="CPSF_A"/>
    <property type="match status" value="1"/>
</dbReference>
<feature type="domain" description="RSE1/DDB1/CPSF1 first beta-propeller" evidence="5">
    <location>
        <begin position="100"/>
        <end position="522"/>
    </location>
</feature>
<dbReference type="GO" id="GO:0005634">
    <property type="term" value="C:nucleus"/>
    <property type="evidence" value="ECO:0007669"/>
    <property type="project" value="UniProtKB-SubCell"/>
</dbReference>
<dbReference type="Pfam" id="PF10433">
    <property type="entry name" value="Beta-prop_RSE1_1st"/>
    <property type="match status" value="1"/>
</dbReference>
<dbReference type="GeneID" id="109715425"/>
<dbReference type="RefSeq" id="XP_020095990.1">
    <property type="nucleotide sequence ID" value="XM_020240401.1"/>
</dbReference>
<dbReference type="Pfam" id="PF23726">
    <property type="entry name" value="Beta-prop_RSE1_2nd"/>
    <property type="match status" value="1"/>
</dbReference>
<evidence type="ECO:0000313" key="7">
    <source>
        <dbReference type="Proteomes" id="UP000515123"/>
    </source>
</evidence>
<reference evidence="7" key="1">
    <citation type="journal article" date="2015" name="Nat. Genet.">
        <title>The pineapple genome and the evolution of CAM photosynthesis.</title>
        <authorList>
            <person name="Ming R."/>
            <person name="VanBuren R."/>
            <person name="Wai C.M."/>
            <person name="Tang H."/>
            <person name="Schatz M.C."/>
            <person name="Bowers J.E."/>
            <person name="Lyons E."/>
            <person name="Wang M.L."/>
            <person name="Chen J."/>
            <person name="Biggers E."/>
            <person name="Zhang J."/>
            <person name="Huang L."/>
            <person name="Zhang L."/>
            <person name="Miao W."/>
            <person name="Zhang J."/>
            <person name="Ye Z."/>
            <person name="Miao C."/>
            <person name="Lin Z."/>
            <person name="Wang H."/>
            <person name="Zhou H."/>
            <person name="Yim W.C."/>
            <person name="Priest H.D."/>
            <person name="Zheng C."/>
            <person name="Woodhouse M."/>
            <person name="Edger P.P."/>
            <person name="Guyot R."/>
            <person name="Guo H.B."/>
            <person name="Guo H."/>
            <person name="Zheng G."/>
            <person name="Singh R."/>
            <person name="Sharma A."/>
            <person name="Min X."/>
            <person name="Zheng Y."/>
            <person name="Lee H."/>
            <person name="Gurtowski J."/>
            <person name="Sedlazeck F.J."/>
            <person name="Harkess A."/>
            <person name="McKain M.R."/>
            <person name="Liao Z."/>
            <person name="Fang J."/>
            <person name="Liu J."/>
            <person name="Zhang X."/>
            <person name="Zhang Q."/>
            <person name="Hu W."/>
            <person name="Qin Y."/>
            <person name="Wang K."/>
            <person name="Chen L.Y."/>
            <person name="Shirley N."/>
            <person name="Lin Y.R."/>
            <person name="Liu L.Y."/>
            <person name="Hernandez A.G."/>
            <person name="Wright C.L."/>
            <person name="Bulone V."/>
            <person name="Tuskan G.A."/>
            <person name="Heath K."/>
            <person name="Zee F."/>
            <person name="Moore P.H."/>
            <person name="Sunkar R."/>
            <person name="Leebens-Mack J.H."/>
            <person name="Mockler T."/>
            <person name="Bennetzen J.L."/>
            <person name="Freeling M."/>
            <person name="Sankoff D."/>
            <person name="Paterson A.H."/>
            <person name="Zhu X."/>
            <person name="Yang X."/>
            <person name="Smith J.A."/>
            <person name="Cushman J.C."/>
            <person name="Paull R.E."/>
            <person name="Yu Q."/>
        </authorList>
    </citation>
    <scope>NUCLEOTIDE SEQUENCE [LARGE SCALE GENOMIC DNA]</scope>
    <source>
        <strain evidence="7">cv. F153</strain>
    </source>
</reference>
<comment type="subcellular location">
    <subcellularLocation>
        <location evidence="1">Nucleus</location>
    </subcellularLocation>
</comment>
<evidence type="ECO:0000259" key="4">
    <source>
        <dbReference type="Pfam" id="PF03178"/>
    </source>
</evidence>
<feature type="domain" description="RSE1/DDB1/CPSF1 second beta-propeller" evidence="6">
    <location>
        <begin position="582"/>
        <end position="955"/>
    </location>
</feature>
<proteinExistence type="predicted"/>
<organism evidence="7 8">
    <name type="scientific">Ananas comosus</name>
    <name type="common">Pineapple</name>
    <name type="synonym">Ananas ananas</name>
    <dbReference type="NCBI Taxonomy" id="4615"/>
    <lineage>
        <taxon>Eukaryota</taxon>
        <taxon>Viridiplantae</taxon>
        <taxon>Streptophyta</taxon>
        <taxon>Embryophyta</taxon>
        <taxon>Tracheophyta</taxon>
        <taxon>Spermatophyta</taxon>
        <taxon>Magnoliopsida</taxon>
        <taxon>Liliopsida</taxon>
        <taxon>Poales</taxon>
        <taxon>Bromeliaceae</taxon>
        <taxon>Bromelioideae</taxon>
        <taxon>Ananas</taxon>
    </lineage>
</organism>
<dbReference type="InterPro" id="IPR018846">
    <property type="entry name" value="Beta-prop_RSE1/DDB1/CPSF1_1st"/>
</dbReference>
<evidence type="ECO:0000259" key="5">
    <source>
        <dbReference type="Pfam" id="PF10433"/>
    </source>
</evidence>
<dbReference type="InterPro" id="IPR050358">
    <property type="entry name" value="RSE1/DDB1/CFT1"/>
</dbReference>
<feature type="compositionally biased region" description="Basic and acidic residues" evidence="3">
    <location>
        <begin position="64"/>
        <end position="73"/>
    </location>
</feature>
<dbReference type="InterPro" id="IPR058543">
    <property type="entry name" value="Beta-prop_RSE1/DDB1/CPSF1_2nd"/>
</dbReference>
<dbReference type="InterPro" id="IPR004871">
    <property type="entry name" value="RSE1/DDB1/CPSF1_C"/>
</dbReference>
<dbReference type="PANTHER" id="PTHR10644">
    <property type="entry name" value="DNA REPAIR/RNA PROCESSING CPSF FAMILY"/>
    <property type="match status" value="1"/>
</dbReference>
<gene>
    <name evidence="8" type="primary">LOC109715425</name>
</gene>